<dbReference type="InterPro" id="IPR036388">
    <property type="entry name" value="WH-like_DNA-bd_sf"/>
</dbReference>
<dbReference type="Pfam" id="PF09382">
    <property type="entry name" value="RQC"/>
    <property type="match status" value="1"/>
</dbReference>
<dbReference type="PROSITE" id="PS51192">
    <property type="entry name" value="HELICASE_ATP_BIND_1"/>
    <property type="match status" value="1"/>
</dbReference>
<dbReference type="EMBL" id="DWWJ01000095">
    <property type="protein sequence ID" value="HJC40970.1"/>
    <property type="molecule type" value="Genomic_DNA"/>
</dbReference>
<keyword evidence="13" id="KW-0234">DNA repair</keyword>
<evidence type="ECO:0000256" key="12">
    <source>
        <dbReference type="ARBA" id="ARBA00023172"/>
    </source>
</evidence>
<evidence type="ECO:0000256" key="8">
    <source>
        <dbReference type="ARBA" id="ARBA00022806"/>
    </source>
</evidence>
<evidence type="ECO:0000313" key="21">
    <source>
        <dbReference type="Proteomes" id="UP000823882"/>
    </source>
</evidence>
<dbReference type="Proteomes" id="UP000823882">
    <property type="component" value="Unassembled WGS sequence"/>
</dbReference>
<dbReference type="InterPro" id="IPR018982">
    <property type="entry name" value="RQC_domain"/>
</dbReference>
<comment type="caution">
    <text evidence="20">The sequence shown here is derived from an EMBL/GenBank/DDBJ whole genome shotgun (WGS) entry which is preliminary data.</text>
</comment>
<dbReference type="Pfam" id="PF00271">
    <property type="entry name" value="Helicase_C"/>
    <property type="match status" value="1"/>
</dbReference>
<dbReference type="InterPro" id="IPR010997">
    <property type="entry name" value="HRDC-like_sf"/>
</dbReference>
<evidence type="ECO:0000256" key="15">
    <source>
        <dbReference type="ARBA" id="ARBA00034617"/>
    </source>
</evidence>
<keyword evidence="9" id="KW-0862">Zinc</keyword>
<dbReference type="SMART" id="SM00341">
    <property type="entry name" value="HRDC"/>
    <property type="match status" value="1"/>
</dbReference>
<dbReference type="GO" id="GO:0016787">
    <property type="term" value="F:hydrolase activity"/>
    <property type="evidence" value="ECO:0007669"/>
    <property type="project" value="UniProtKB-KW"/>
</dbReference>
<evidence type="ECO:0000256" key="5">
    <source>
        <dbReference type="ARBA" id="ARBA00022741"/>
    </source>
</evidence>
<keyword evidence="12" id="KW-0233">DNA recombination</keyword>
<evidence type="ECO:0000259" key="18">
    <source>
        <dbReference type="PROSITE" id="PS51192"/>
    </source>
</evidence>
<dbReference type="SMART" id="SM00956">
    <property type="entry name" value="RQC"/>
    <property type="match status" value="1"/>
</dbReference>
<dbReference type="PROSITE" id="PS50967">
    <property type="entry name" value="HRDC"/>
    <property type="match status" value="1"/>
</dbReference>
<evidence type="ECO:0000256" key="13">
    <source>
        <dbReference type="ARBA" id="ARBA00023204"/>
    </source>
</evidence>
<dbReference type="InterPro" id="IPR011545">
    <property type="entry name" value="DEAD/DEAH_box_helicase_dom"/>
</dbReference>
<dbReference type="InterPro" id="IPR001650">
    <property type="entry name" value="Helicase_C-like"/>
</dbReference>
<dbReference type="InterPro" id="IPR014001">
    <property type="entry name" value="Helicase_ATP-bd"/>
</dbReference>
<evidence type="ECO:0000256" key="7">
    <source>
        <dbReference type="ARBA" id="ARBA00022801"/>
    </source>
</evidence>
<evidence type="ECO:0000259" key="17">
    <source>
        <dbReference type="PROSITE" id="PS50967"/>
    </source>
</evidence>
<feature type="domain" description="Helicase C-terminal" evidence="19">
    <location>
        <begin position="219"/>
        <end position="366"/>
    </location>
</feature>
<dbReference type="InterPro" id="IPR032284">
    <property type="entry name" value="RecQ_Zn-bd"/>
</dbReference>
<dbReference type="GO" id="GO:0006281">
    <property type="term" value="P:DNA repair"/>
    <property type="evidence" value="ECO:0007669"/>
    <property type="project" value="UniProtKB-KW"/>
</dbReference>
<dbReference type="GO" id="GO:0005524">
    <property type="term" value="F:ATP binding"/>
    <property type="evidence" value="ECO:0007669"/>
    <property type="project" value="UniProtKB-KW"/>
</dbReference>
<keyword evidence="6" id="KW-0227">DNA damage</keyword>
<dbReference type="FunFam" id="1.10.150.80:FF:000002">
    <property type="entry name" value="ATP-dependent DNA helicase RecQ"/>
    <property type="match status" value="1"/>
</dbReference>
<dbReference type="Pfam" id="PF00270">
    <property type="entry name" value="DEAD"/>
    <property type="match status" value="1"/>
</dbReference>
<dbReference type="CDD" id="cd17920">
    <property type="entry name" value="DEXHc_RecQ"/>
    <property type="match status" value="1"/>
</dbReference>
<dbReference type="Gene3D" id="3.40.50.300">
    <property type="entry name" value="P-loop containing nucleotide triphosphate hydrolases"/>
    <property type="match status" value="2"/>
</dbReference>
<sequence length="616" mass="68612">MGSPVEEKLTALKRYFGYDAFRPGQEAVVDALLSGRDALAVMPTGAGKSLCYQLPALLLPGTALVVSPLVSLMRDQVTALCQAGIPAAYLNSTLTEGQFHRALENAKRGQYRIIYVAPERLLTPRFLDFAQAASLSLLAVDEAHCVSQWGQDFRPSYLDIPAFVDRLPRRPPVAALTATATPAVRADMEALLGLRDPVESVTGFDRPNLFFQVRRGGQKLPAALEFIQARPAESGIVYCAARRTVEEVCAALQAAGVPATRYHAGLSPQERQANQEDFTFDRRPVMVATNAFGMGIDKSNVRYVLHYNMPKDLESYYQEAGRAGRDGAPAQCLLLYSPQDTRTARFLIEQDRENEDLDPETLERVRERDYLRLQQMEGYCRTQGCLRAYLLSYFGETPPERCGSCGNCLRSGVELDITEDAQKILSCVKRTGERFGESTLLRVLRGKTNDMIEKWHLDRQSTFGILRDQKEADLKERFRALLDQECLVQSPGKFPTLALGPRAAGVLFHGEKVTLWTEVPAASHPRQAAKAGSEAPAEADEGLFQRLRALRTVLARERGVPAYVVFSDASLRDMAARRPRTREEFLEVSGVGEKKLEQFGQAFLDEIAAWEQREER</sequence>
<dbReference type="InterPro" id="IPR004589">
    <property type="entry name" value="DNA_helicase_ATP-dep_RecQ"/>
</dbReference>
<evidence type="ECO:0000259" key="19">
    <source>
        <dbReference type="PROSITE" id="PS51194"/>
    </source>
</evidence>
<evidence type="ECO:0000256" key="4">
    <source>
        <dbReference type="ARBA" id="ARBA00022723"/>
    </source>
</evidence>
<evidence type="ECO:0000256" key="3">
    <source>
        <dbReference type="ARBA" id="ARBA00005446"/>
    </source>
</evidence>
<organism evidence="20 21">
    <name type="scientific">Candidatus Intestinimonas pullistercoris</name>
    <dbReference type="NCBI Taxonomy" id="2838623"/>
    <lineage>
        <taxon>Bacteria</taxon>
        <taxon>Bacillati</taxon>
        <taxon>Bacillota</taxon>
        <taxon>Clostridia</taxon>
        <taxon>Eubacteriales</taxon>
        <taxon>Intestinimonas</taxon>
    </lineage>
</organism>
<evidence type="ECO:0000256" key="16">
    <source>
        <dbReference type="NCBIfam" id="TIGR01389"/>
    </source>
</evidence>
<dbReference type="GO" id="GO:0046872">
    <property type="term" value="F:metal ion binding"/>
    <property type="evidence" value="ECO:0007669"/>
    <property type="project" value="UniProtKB-KW"/>
</dbReference>
<dbReference type="PANTHER" id="PTHR13710:SF105">
    <property type="entry name" value="ATP-DEPENDENT DNA HELICASE Q1"/>
    <property type="match status" value="1"/>
</dbReference>
<dbReference type="GO" id="GO:0005737">
    <property type="term" value="C:cytoplasm"/>
    <property type="evidence" value="ECO:0007669"/>
    <property type="project" value="TreeGrafter"/>
</dbReference>
<dbReference type="InterPro" id="IPR027417">
    <property type="entry name" value="P-loop_NTPase"/>
</dbReference>
<protein>
    <recommendedName>
        <fullName evidence="16">DNA helicase RecQ</fullName>
        <ecNumber evidence="16">5.6.2.4</ecNumber>
    </recommendedName>
</protein>
<evidence type="ECO:0000256" key="11">
    <source>
        <dbReference type="ARBA" id="ARBA00023125"/>
    </source>
</evidence>
<dbReference type="AlphaFoldDB" id="A0A9D2P152"/>
<dbReference type="GO" id="GO:0003677">
    <property type="term" value="F:DNA binding"/>
    <property type="evidence" value="ECO:0007669"/>
    <property type="project" value="UniProtKB-KW"/>
</dbReference>
<evidence type="ECO:0000256" key="1">
    <source>
        <dbReference type="ARBA" id="ARBA00001946"/>
    </source>
</evidence>
<dbReference type="GO" id="GO:0006260">
    <property type="term" value="P:DNA replication"/>
    <property type="evidence" value="ECO:0007669"/>
    <property type="project" value="InterPro"/>
</dbReference>
<evidence type="ECO:0000256" key="14">
    <source>
        <dbReference type="ARBA" id="ARBA00023235"/>
    </source>
</evidence>
<dbReference type="PROSITE" id="PS51194">
    <property type="entry name" value="HELICASE_CTER"/>
    <property type="match status" value="1"/>
</dbReference>
<name>A0A9D2P152_9FIRM</name>
<comment type="cofactor">
    <cofactor evidence="1">
        <name>Mg(2+)</name>
        <dbReference type="ChEBI" id="CHEBI:18420"/>
    </cofactor>
</comment>
<feature type="domain" description="HRDC" evidence="17">
    <location>
        <begin position="537"/>
        <end position="616"/>
    </location>
</feature>
<dbReference type="GO" id="GO:0043590">
    <property type="term" value="C:bacterial nucleoid"/>
    <property type="evidence" value="ECO:0007669"/>
    <property type="project" value="TreeGrafter"/>
</dbReference>
<dbReference type="SMART" id="SM00487">
    <property type="entry name" value="DEXDc"/>
    <property type="match status" value="1"/>
</dbReference>
<accession>A0A9D2P152</accession>
<dbReference type="EC" id="5.6.2.4" evidence="16"/>
<keyword evidence="7 20" id="KW-0378">Hydrolase</keyword>
<dbReference type="GO" id="GO:0009378">
    <property type="term" value="F:four-way junction helicase activity"/>
    <property type="evidence" value="ECO:0007669"/>
    <property type="project" value="TreeGrafter"/>
</dbReference>
<evidence type="ECO:0000313" key="20">
    <source>
        <dbReference type="EMBL" id="HJC40970.1"/>
    </source>
</evidence>
<dbReference type="SUPFAM" id="SSF52540">
    <property type="entry name" value="P-loop containing nucleoside triphosphate hydrolases"/>
    <property type="match status" value="1"/>
</dbReference>
<dbReference type="Gene3D" id="1.10.150.80">
    <property type="entry name" value="HRDC domain"/>
    <property type="match status" value="1"/>
</dbReference>
<evidence type="ECO:0000256" key="2">
    <source>
        <dbReference type="ARBA" id="ARBA00001947"/>
    </source>
</evidence>
<comment type="similarity">
    <text evidence="3">Belongs to the helicase family. RecQ subfamily.</text>
</comment>
<feature type="domain" description="Helicase ATP-binding" evidence="18">
    <location>
        <begin position="29"/>
        <end position="198"/>
    </location>
</feature>
<proteinExistence type="inferred from homology"/>
<comment type="cofactor">
    <cofactor evidence="2">
        <name>Zn(2+)</name>
        <dbReference type="ChEBI" id="CHEBI:29105"/>
    </cofactor>
</comment>
<dbReference type="GO" id="GO:0043138">
    <property type="term" value="F:3'-5' DNA helicase activity"/>
    <property type="evidence" value="ECO:0007669"/>
    <property type="project" value="UniProtKB-EC"/>
</dbReference>
<dbReference type="InterPro" id="IPR002121">
    <property type="entry name" value="HRDC_dom"/>
</dbReference>
<dbReference type="GO" id="GO:0006310">
    <property type="term" value="P:DNA recombination"/>
    <property type="evidence" value="ECO:0007669"/>
    <property type="project" value="UniProtKB-UniRule"/>
</dbReference>
<reference evidence="20" key="2">
    <citation type="submission" date="2021-04" db="EMBL/GenBank/DDBJ databases">
        <authorList>
            <person name="Gilroy R."/>
        </authorList>
    </citation>
    <scope>NUCLEOTIDE SEQUENCE</scope>
    <source>
        <strain evidence="20">CHK186-1790</strain>
    </source>
</reference>
<dbReference type="FunFam" id="3.40.50.300:FF:001389">
    <property type="entry name" value="ATP-dependent DNA helicase RecQ"/>
    <property type="match status" value="1"/>
</dbReference>
<dbReference type="Gene3D" id="1.10.10.10">
    <property type="entry name" value="Winged helix-like DNA-binding domain superfamily/Winged helix DNA-binding domain"/>
    <property type="match status" value="1"/>
</dbReference>
<gene>
    <name evidence="20" type="primary">recQ</name>
    <name evidence="20" type="ORF">H9701_05395</name>
</gene>
<dbReference type="InterPro" id="IPR044876">
    <property type="entry name" value="HRDC_dom_sf"/>
</dbReference>
<keyword evidence="14" id="KW-0413">Isomerase</keyword>
<reference evidence="20" key="1">
    <citation type="journal article" date="2021" name="PeerJ">
        <title>Extensive microbial diversity within the chicken gut microbiome revealed by metagenomics and culture.</title>
        <authorList>
            <person name="Gilroy R."/>
            <person name="Ravi A."/>
            <person name="Getino M."/>
            <person name="Pursley I."/>
            <person name="Horton D.L."/>
            <person name="Alikhan N.F."/>
            <person name="Baker D."/>
            <person name="Gharbi K."/>
            <person name="Hall N."/>
            <person name="Watson M."/>
            <person name="Adriaenssens E.M."/>
            <person name="Foster-Nyarko E."/>
            <person name="Jarju S."/>
            <person name="Secka A."/>
            <person name="Antonio M."/>
            <person name="Oren A."/>
            <person name="Chaudhuri R.R."/>
            <person name="La Ragione R."/>
            <person name="Hildebrand F."/>
            <person name="Pallen M.J."/>
        </authorList>
    </citation>
    <scope>NUCLEOTIDE SEQUENCE</scope>
    <source>
        <strain evidence="20">CHK186-1790</strain>
    </source>
</reference>
<keyword evidence="4" id="KW-0479">Metal-binding</keyword>
<dbReference type="NCBIfam" id="TIGR01389">
    <property type="entry name" value="recQ"/>
    <property type="match status" value="1"/>
</dbReference>
<evidence type="ECO:0000256" key="6">
    <source>
        <dbReference type="ARBA" id="ARBA00022763"/>
    </source>
</evidence>
<keyword evidence="5" id="KW-0547">Nucleotide-binding</keyword>
<dbReference type="InterPro" id="IPR006293">
    <property type="entry name" value="DNA_helicase_ATP-dep_RecQ_bac"/>
</dbReference>
<evidence type="ECO:0000256" key="10">
    <source>
        <dbReference type="ARBA" id="ARBA00022840"/>
    </source>
</evidence>
<dbReference type="SUPFAM" id="SSF47819">
    <property type="entry name" value="HRDC-like"/>
    <property type="match status" value="1"/>
</dbReference>
<dbReference type="SMART" id="SM00490">
    <property type="entry name" value="HELICc"/>
    <property type="match status" value="1"/>
</dbReference>
<dbReference type="Pfam" id="PF16124">
    <property type="entry name" value="RecQ_Zn_bind"/>
    <property type="match status" value="1"/>
</dbReference>
<dbReference type="NCBIfam" id="TIGR00614">
    <property type="entry name" value="recQ_fam"/>
    <property type="match status" value="1"/>
</dbReference>
<evidence type="ECO:0000256" key="9">
    <source>
        <dbReference type="ARBA" id="ARBA00022833"/>
    </source>
</evidence>
<dbReference type="GO" id="GO:0030894">
    <property type="term" value="C:replisome"/>
    <property type="evidence" value="ECO:0007669"/>
    <property type="project" value="TreeGrafter"/>
</dbReference>
<keyword evidence="11" id="KW-0238">DNA-binding</keyword>
<dbReference type="Pfam" id="PF00570">
    <property type="entry name" value="HRDC"/>
    <property type="match status" value="1"/>
</dbReference>
<dbReference type="PANTHER" id="PTHR13710">
    <property type="entry name" value="DNA HELICASE RECQ FAMILY MEMBER"/>
    <property type="match status" value="1"/>
</dbReference>
<keyword evidence="8 20" id="KW-0347">Helicase</keyword>
<dbReference type="SUPFAM" id="SSF46785">
    <property type="entry name" value="Winged helix' DNA-binding domain"/>
    <property type="match status" value="1"/>
</dbReference>
<keyword evidence="10" id="KW-0067">ATP-binding</keyword>
<comment type="catalytic activity">
    <reaction evidence="15">
        <text>Couples ATP hydrolysis with the unwinding of duplex DNA by translocating in the 3'-5' direction.</text>
        <dbReference type="EC" id="5.6.2.4"/>
    </reaction>
</comment>
<dbReference type="InterPro" id="IPR036390">
    <property type="entry name" value="WH_DNA-bd_sf"/>
</dbReference>
<dbReference type="GO" id="GO:0009432">
    <property type="term" value="P:SOS response"/>
    <property type="evidence" value="ECO:0007669"/>
    <property type="project" value="UniProtKB-UniRule"/>
</dbReference>